<dbReference type="Gene3D" id="2.130.10.10">
    <property type="entry name" value="YVTN repeat-like/Quinoprotein amine dehydrogenase"/>
    <property type="match status" value="1"/>
</dbReference>
<dbReference type="PROSITE" id="PS50294">
    <property type="entry name" value="WD_REPEATS_REGION"/>
    <property type="match status" value="2"/>
</dbReference>
<comment type="caution">
    <text evidence="4">The sequence shown here is derived from an EMBL/GenBank/DDBJ whole genome shotgun (WGS) entry which is preliminary data.</text>
</comment>
<feature type="repeat" description="WD" evidence="3">
    <location>
        <begin position="87"/>
        <end position="128"/>
    </location>
</feature>
<keyword evidence="2" id="KW-0677">Repeat</keyword>
<feature type="repeat" description="WD" evidence="3">
    <location>
        <begin position="45"/>
        <end position="86"/>
    </location>
</feature>
<accession>A0A8H5HFM7</accession>
<sequence>MTPSTYHLVPHLDLFVVGTSVCYLRLSLCSAALLRRLALLICHIIAPHPRYVPSDLFVTDGSKIVSGSDDMTVCIWDAIAGKQLAQFGGHSDEVTSAAFSPDGSKIVSGSDDKSVHIWDVVAGQQHTLAQFKGPTSLVIPPASFPYHSNISSSFDTPTGDTQVTNAPQTIPWLVDPQQWLCLSTKSIQSSFYILQLHL</sequence>
<gene>
    <name evidence="4" type="ORF">D9757_009799</name>
</gene>
<evidence type="ECO:0000313" key="5">
    <source>
        <dbReference type="Proteomes" id="UP000518752"/>
    </source>
</evidence>
<evidence type="ECO:0008006" key="6">
    <source>
        <dbReference type="Google" id="ProtNLM"/>
    </source>
</evidence>
<dbReference type="InterPro" id="IPR001680">
    <property type="entry name" value="WD40_rpt"/>
</dbReference>
<name>A0A8H5HFM7_9AGAR</name>
<evidence type="ECO:0000256" key="3">
    <source>
        <dbReference type="PROSITE-ProRule" id="PRU00221"/>
    </source>
</evidence>
<protein>
    <recommendedName>
        <fullName evidence="6">WD40 repeat-like protein</fullName>
    </recommendedName>
</protein>
<dbReference type="SMART" id="SM00320">
    <property type="entry name" value="WD40"/>
    <property type="match status" value="2"/>
</dbReference>
<dbReference type="Pfam" id="PF00400">
    <property type="entry name" value="WD40"/>
    <property type="match status" value="2"/>
</dbReference>
<dbReference type="EMBL" id="JAACJN010000051">
    <property type="protein sequence ID" value="KAF5382390.1"/>
    <property type="molecule type" value="Genomic_DNA"/>
</dbReference>
<keyword evidence="1 3" id="KW-0853">WD repeat</keyword>
<dbReference type="OrthoDB" id="2615105at2759"/>
<organism evidence="4 5">
    <name type="scientific">Collybiopsis confluens</name>
    <dbReference type="NCBI Taxonomy" id="2823264"/>
    <lineage>
        <taxon>Eukaryota</taxon>
        <taxon>Fungi</taxon>
        <taxon>Dikarya</taxon>
        <taxon>Basidiomycota</taxon>
        <taxon>Agaricomycotina</taxon>
        <taxon>Agaricomycetes</taxon>
        <taxon>Agaricomycetidae</taxon>
        <taxon>Agaricales</taxon>
        <taxon>Marasmiineae</taxon>
        <taxon>Omphalotaceae</taxon>
        <taxon>Collybiopsis</taxon>
    </lineage>
</organism>
<dbReference type="InterPro" id="IPR015943">
    <property type="entry name" value="WD40/YVTN_repeat-like_dom_sf"/>
</dbReference>
<evidence type="ECO:0000313" key="4">
    <source>
        <dbReference type="EMBL" id="KAF5382390.1"/>
    </source>
</evidence>
<dbReference type="PANTHER" id="PTHR22847:SF637">
    <property type="entry name" value="WD REPEAT DOMAIN 5B"/>
    <property type="match status" value="1"/>
</dbReference>
<dbReference type="GO" id="GO:1990234">
    <property type="term" value="C:transferase complex"/>
    <property type="evidence" value="ECO:0007669"/>
    <property type="project" value="UniProtKB-ARBA"/>
</dbReference>
<dbReference type="AlphaFoldDB" id="A0A8H5HFM7"/>
<dbReference type="PANTHER" id="PTHR22847">
    <property type="entry name" value="WD40 REPEAT PROTEIN"/>
    <property type="match status" value="1"/>
</dbReference>
<reference evidence="4 5" key="1">
    <citation type="journal article" date="2020" name="ISME J.">
        <title>Uncovering the hidden diversity of litter-decomposition mechanisms in mushroom-forming fungi.</title>
        <authorList>
            <person name="Floudas D."/>
            <person name="Bentzer J."/>
            <person name="Ahren D."/>
            <person name="Johansson T."/>
            <person name="Persson P."/>
            <person name="Tunlid A."/>
        </authorList>
    </citation>
    <scope>NUCLEOTIDE SEQUENCE [LARGE SCALE GENOMIC DNA]</scope>
    <source>
        <strain evidence="4 5">CBS 406.79</strain>
    </source>
</reference>
<proteinExistence type="predicted"/>
<dbReference type="Proteomes" id="UP000518752">
    <property type="component" value="Unassembled WGS sequence"/>
</dbReference>
<evidence type="ECO:0000256" key="2">
    <source>
        <dbReference type="ARBA" id="ARBA00022737"/>
    </source>
</evidence>
<keyword evidence="5" id="KW-1185">Reference proteome</keyword>
<evidence type="ECO:0000256" key="1">
    <source>
        <dbReference type="ARBA" id="ARBA00022574"/>
    </source>
</evidence>
<dbReference type="PROSITE" id="PS00678">
    <property type="entry name" value="WD_REPEATS_1"/>
    <property type="match status" value="1"/>
</dbReference>
<dbReference type="SUPFAM" id="SSF50978">
    <property type="entry name" value="WD40 repeat-like"/>
    <property type="match status" value="1"/>
</dbReference>
<dbReference type="InterPro" id="IPR019775">
    <property type="entry name" value="WD40_repeat_CS"/>
</dbReference>
<dbReference type="InterPro" id="IPR036322">
    <property type="entry name" value="WD40_repeat_dom_sf"/>
</dbReference>
<dbReference type="PROSITE" id="PS50082">
    <property type="entry name" value="WD_REPEATS_2"/>
    <property type="match status" value="2"/>
</dbReference>